<dbReference type="EMBL" id="BART01016021">
    <property type="protein sequence ID" value="GAG76690.1"/>
    <property type="molecule type" value="Genomic_DNA"/>
</dbReference>
<evidence type="ECO:0000313" key="2">
    <source>
        <dbReference type="EMBL" id="GAG76690.1"/>
    </source>
</evidence>
<proteinExistence type="predicted"/>
<keyword evidence="1" id="KW-0472">Membrane</keyword>
<feature type="transmembrane region" description="Helical" evidence="1">
    <location>
        <begin position="73"/>
        <end position="93"/>
    </location>
</feature>
<comment type="caution">
    <text evidence="2">The sequence shown here is derived from an EMBL/GenBank/DDBJ whole genome shotgun (WGS) entry which is preliminary data.</text>
</comment>
<name>X1A3M6_9ZZZZ</name>
<gene>
    <name evidence="2" type="ORF">S01H4_30950</name>
</gene>
<organism evidence="2">
    <name type="scientific">marine sediment metagenome</name>
    <dbReference type="NCBI Taxonomy" id="412755"/>
    <lineage>
        <taxon>unclassified sequences</taxon>
        <taxon>metagenomes</taxon>
        <taxon>ecological metagenomes</taxon>
    </lineage>
</organism>
<reference evidence="2" key="1">
    <citation type="journal article" date="2014" name="Front. Microbiol.">
        <title>High frequency of phylogenetically diverse reductive dehalogenase-homologous genes in deep subseafloor sedimentary metagenomes.</title>
        <authorList>
            <person name="Kawai M."/>
            <person name="Futagami T."/>
            <person name="Toyoda A."/>
            <person name="Takaki Y."/>
            <person name="Nishi S."/>
            <person name="Hori S."/>
            <person name="Arai W."/>
            <person name="Tsubouchi T."/>
            <person name="Morono Y."/>
            <person name="Uchiyama I."/>
            <person name="Ito T."/>
            <person name="Fujiyama A."/>
            <person name="Inagaki F."/>
            <person name="Takami H."/>
        </authorList>
    </citation>
    <scope>NUCLEOTIDE SEQUENCE</scope>
    <source>
        <strain evidence="2">Expedition CK06-06</strain>
    </source>
</reference>
<accession>X1A3M6</accession>
<dbReference type="AlphaFoldDB" id="X1A3M6"/>
<keyword evidence="1" id="KW-0812">Transmembrane</keyword>
<protein>
    <submittedName>
        <fullName evidence="2">Uncharacterized protein</fullName>
    </submittedName>
</protein>
<keyword evidence="1" id="KW-1133">Transmembrane helix</keyword>
<sequence>MKLFGNKGQTNNGIVNAMIVILIVAVVGIVGVTVYDSIETSLGADLTGDALTTKGNFTENVYDGYDLASNVPIVLAAGLLLMVIMGFAGGYILRG</sequence>
<evidence type="ECO:0000256" key="1">
    <source>
        <dbReference type="SAM" id="Phobius"/>
    </source>
</evidence>
<feature type="transmembrane region" description="Helical" evidence="1">
    <location>
        <begin position="12"/>
        <end position="35"/>
    </location>
</feature>